<accession>A0ACC0UDS9</accession>
<keyword evidence="2" id="KW-1185">Reference proteome</keyword>
<reference evidence="1" key="1">
    <citation type="submission" date="2021-03" db="EMBL/GenBank/DDBJ databases">
        <title>Evolutionary priming and transition to the ectomycorrhizal habit in an iconic lineage of mushroom-forming fungi: is preadaptation a requirement?</title>
        <authorList>
            <consortium name="DOE Joint Genome Institute"/>
            <person name="Looney B.P."/>
            <person name="Miyauchi S."/>
            <person name="Morin E."/>
            <person name="Drula E."/>
            <person name="Courty P.E."/>
            <person name="Chicoki N."/>
            <person name="Fauchery L."/>
            <person name="Kohler A."/>
            <person name="Kuo A."/>
            <person name="LaButti K."/>
            <person name="Pangilinan J."/>
            <person name="Lipzen A."/>
            <person name="Riley R."/>
            <person name="Andreopoulos W."/>
            <person name="He G."/>
            <person name="Johnson J."/>
            <person name="Barry K.W."/>
            <person name="Grigoriev I.V."/>
            <person name="Nagy L."/>
            <person name="Hibbett D."/>
            <person name="Henrissat B."/>
            <person name="Matheny P.B."/>
            <person name="Labbe J."/>
            <person name="Martin A.F."/>
        </authorList>
    </citation>
    <scope>NUCLEOTIDE SEQUENCE</scope>
    <source>
        <strain evidence="1">BPL698</strain>
    </source>
</reference>
<name>A0ACC0UDS9_9AGAM</name>
<protein>
    <submittedName>
        <fullName evidence="1">Uncharacterized protein</fullName>
    </submittedName>
</protein>
<evidence type="ECO:0000313" key="1">
    <source>
        <dbReference type="EMBL" id="KAI9509788.1"/>
    </source>
</evidence>
<dbReference type="EMBL" id="JAGFNK010000056">
    <property type="protein sequence ID" value="KAI9509788.1"/>
    <property type="molecule type" value="Genomic_DNA"/>
</dbReference>
<dbReference type="Proteomes" id="UP001207468">
    <property type="component" value="Unassembled WGS sequence"/>
</dbReference>
<organism evidence="1 2">
    <name type="scientific">Russula earlei</name>
    <dbReference type="NCBI Taxonomy" id="71964"/>
    <lineage>
        <taxon>Eukaryota</taxon>
        <taxon>Fungi</taxon>
        <taxon>Dikarya</taxon>
        <taxon>Basidiomycota</taxon>
        <taxon>Agaricomycotina</taxon>
        <taxon>Agaricomycetes</taxon>
        <taxon>Russulales</taxon>
        <taxon>Russulaceae</taxon>
        <taxon>Russula</taxon>
    </lineage>
</organism>
<sequence length="406" mass="45075">MSLDHNLFTLNIVQNEGNSAVQDLVLPSGAIHYHREKEAGQTYRINLFDPMSQSLLASATAPHASSKHKTIELYNPSHVVEFKSTGSLTFRWTFAWEEHTFEWKKEACYLIRKPDPAVIVAITKEAQARIKTSTVQILDYNLNRFDIADRKGLEITILTTLLTLQDLNSANHGPSDPFILSPPVHAEAPPPPPRPVPKTGIDRVAEMHAIHYEPNEVIVNEECSVENYGEYAEGLLADDAMLFITIRSATPADVPKVLHVVEQVKRLRHKRDVNAGMLSEDLHQYVVYDTKPTALQRIKLDGPSRNAYTPPSSLTVHLSKIPMPELHPSAMALENHSSPETPMSSSTPSTPSIRPPLPQARATSAPHERLQAGRSSPLNHEASLPAIPRQSQQAASFGSLWGRPRK</sequence>
<evidence type="ECO:0000313" key="2">
    <source>
        <dbReference type="Proteomes" id="UP001207468"/>
    </source>
</evidence>
<comment type="caution">
    <text evidence="1">The sequence shown here is derived from an EMBL/GenBank/DDBJ whole genome shotgun (WGS) entry which is preliminary data.</text>
</comment>
<gene>
    <name evidence="1" type="ORF">F5148DRAFT_1185190</name>
</gene>
<proteinExistence type="predicted"/>